<feature type="coiled-coil region" evidence="3">
    <location>
        <begin position="42"/>
        <end position="109"/>
    </location>
</feature>
<reference evidence="5" key="1">
    <citation type="journal article" date="2011" name="Environ. Microbiol.">
        <title>Time-series analyses of Monterey Bay coastal microbial picoplankton using a 'genome proxy' microarray.</title>
        <authorList>
            <person name="Rich V.I."/>
            <person name="Pham V.D."/>
            <person name="Eppley J."/>
            <person name="Shi Y."/>
            <person name="DeLong E.F."/>
        </authorList>
    </citation>
    <scope>NUCLEOTIDE SEQUENCE</scope>
</reference>
<feature type="chain" id="PRO_5003143060" description="Outer membrane protein" evidence="4">
    <location>
        <begin position="20"/>
        <end position="186"/>
    </location>
</feature>
<dbReference type="PANTHER" id="PTHR35089">
    <property type="entry name" value="CHAPERONE PROTEIN SKP"/>
    <property type="match status" value="1"/>
</dbReference>
<dbReference type="InterPro" id="IPR005632">
    <property type="entry name" value="Chaperone_Skp"/>
</dbReference>
<name>E0XYF2_9BACT</name>
<evidence type="ECO:0000256" key="1">
    <source>
        <dbReference type="ARBA" id="ARBA00009091"/>
    </source>
</evidence>
<keyword evidence="2 4" id="KW-0732">Signal</keyword>
<dbReference type="AlphaFoldDB" id="E0XYF2"/>
<protein>
    <recommendedName>
        <fullName evidence="6">Outer membrane protein</fullName>
    </recommendedName>
</protein>
<dbReference type="SMART" id="SM00935">
    <property type="entry name" value="OmpH"/>
    <property type="match status" value="1"/>
</dbReference>
<dbReference type="EMBL" id="GU474921">
    <property type="protein sequence ID" value="ADI19443.1"/>
    <property type="molecule type" value="Genomic_DNA"/>
</dbReference>
<evidence type="ECO:0000256" key="3">
    <source>
        <dbReference type="SAM" id="Coils"/>
    </source>
</evidence>
<dbReference type="GO" id="GO:0050821">
    <property type="term" value="P:protein stabilization"/>
    <property type="evidence" value="ECO:0007669"/>
    <property type="project" value="TreeGrafter"/>
</dbReference>
<feature type="signal peptide" evidence="4">
    <location>
        <begin position="1"/>
        <end position="19"/>
    </location>
</feature>
<evidence type="ECO:0000256" key="4">
    <source>
        <dbReference type="SAM" id="SignalP"/>
    </source>
</evidence>
<accession>E0XYF2</accession>
<dbReference type="InterPro" id="IPR024930">
    <property type="entry name" value="Skp_dom_sf"/>
</dbReference>
<evidence type="ECO:0000256" key="2">
    <source>
        <dbReference type="ARBA" id="ARBA00022729"/>
    </source>
</evidence>
<keyword evidence="3" id="KW-0175">Coiled coil</keyword>
<dbReference type="PANTHER" id="PTHR35089:SF1">
    <property type="entry name" value="CHAPERONE PROTEIN SKP"/>
    <property type="match status" value="1"/>
</dbReference>
<comment type="similarity">
    <text evidence="1">Belongs to the Skp family.</text>
</comment>
<dbReference type="Pfam" id="PF03938">
    <property type="entry name" value="OmpH"/>
    <property type="match status" value="1"/>
</dbReference>
<organism evidence="5">
    <name type="scientific">uncultured bacterium HF0500_16O16</name>
    <dbReference type="NCBI Taxonomy" id="542511"/>
    <lineage>
        <taxon>Bacteria</taxon>
        <taxon>environmental samples</taxon>
    </lineage>
</organism>
<evidence type="ECO:0000313" key="5">
    <source>
        <dbReference type="EMBL" id="ADI19443.1"/>
    </source>
</evidence>
<dbReference type="Gene3D" id="3.30.910.20">
    <property type="entry name" value="Skp domain"/>
    <property type="match status" value="1"/>
</dbReference>
<dbReference type="GO" id="GO:0005829">
    <property type="term" value="C:cytosol"/>
    <property type="evidence" value="ECO:0007669"/>
    <property type="project" value="TreeGrafter"/>
</dbReference>
<sequence>MKRLGVPSLILLFSLSILSAPEALHAAIKIGYIDSEILRERMPEFQQIERELERLKQQYEQEAMDRQSKLIKLQEDFQKQELLLSDAKKAEMQVEFEEAVRQLQEFTQEKLGPNGEIFRKNIELSSPVFEKVNTALEELAEEESYDFIFDVASNGAIVYADPERYNVTEALLEKLEEAREAQEAGQ</sequence>
<dbReference type="GO" id="GO:0051082">
    <property type="term" value="F:unfolded protein binding"/>
    <property type="evidence" value="ECO:0007669"/>
    <property type="project" value="InterPro"/>
</dbReference>
<proteinExistence type="inferred from homology"/>
<evidence type="ECO:0008006" key="6">
    <source>
        <dbReference type="Google" id="ProtNLM"/>
    </source>
</evidence>
<dbReference type="SUPFAM" id="SSF111384">
    <property type="entry name" value="OmpH-like"/>
    <property type="match status" value="1"/>
</dbReference>